<dbReference type="Proteomes" id="UP000297527">
    <property type="component" value="Unassembled WGS sequence"/>
</dbReference>
<reference evidence="1 2" key="1">
    <citation type="submission" date="2017-12" db="EMBL/GenBank/DDBJ databases">
        <title>Comparative genomics of Botrytis spp.</title>
        <authorList>
            <person name="Valero-Jimenez C.A."/>
            <person name="Tapia P."/>
            <person name="Veloso J."/>
            <person name="Silva-Moreno E."/>
            <person name="Staats M."/>
            <person name="Valdes J.H."/>
            <person name="Van Kan J.A.L."/>
        </authorList>
    </citation>
    <scope>NUCLEOTIDE SEQUENCE [LARGE SCALE GENOMIC DNA]</scope>
    <source>
        <strain evidence="1 2">MUCL11595</strain>
    </source>
</reference>
<keyword evidence="2" id="KW-1185">Reference proteome</keyword>
<accession>A0A4Z1HJD9</accession>
<protein>
    <submittedName>
        <fullName evidence="1">Uncharacterized protein</fullName>
    </submittedName>
</protein>
<proteinExistence type="predicted"/>
<sequence>METDARSPAGRLLTLESLDYSRHGCVAQTLDGKAYDFGAAADYNTDLLKRKINESSELALPASLNTTLLSTSYAVTLVPEAQAYMPVGFDSGDWNEIFPAEPNVEVSMAGFIEAGNISKQFPPTPFVNDEEIPGQIATAPLFSPSPQKLSGTTDGSHEVPLKGLEGRLSCDHPGCNKTFPRRYEKSAPFDIPGLSDHLTKRHHMDYDAQPNLDFIRYTVLGSRSVPFWFYRLCLNGRDTCPLAPIGCTYRVTADDNEYQSKRMMRQHILTHELSDRR</sequence>
<name>A0A4Z1HJD9_9HELO</name>
<evidence type="ECO:0000313" key="1">
    <source>
        <dbReference type="EMBL" id="TGO47362.1"/>
    </source>
</evidence>
<dbReference type="AlphaFoldDB" id="A0A4Z1HJD9"/>
<gene>
    <name evidence="1" type="ORF">BCON_0281g00070</name>
</gene>
<evidence type="ECO:0000313" key="2">
    <source>
        <dbReference type="Proteomes" id="UP000297527"/>
    </source>
</evidence>
<organism evidence="1 2">
    <name type="scientific">Botryotinia convoluta</name>
    <dbReference type="NCBI Taxonomy" id="54673"/>
    <lineage>
        <taxon>Eukaryota</taxon>
        <taxon>Fungi</taxon>
        <taxon>Dikarya</taxon>
        <taxon>Ascomycota</taxon>
        <taxon>Pezizomycotina</taxon>
        <taxon>Leotiomycetes</taxon>
        <taxon>Helotiales</taxon>
        <taxon>Sclerotiniaceae</taxon>
        <taxon>Botryotinia</taxon>
    </lineage>
</organism>
<dbReference type="OrthoDB" id="2687452at2759"/>
<dbReference type="EMBL" id="PQXN01000280">
    <property type="protein sequence ID" value="TGO47362.1"/>
    <property type="molecule type" value="Genomic_DNA"/>
</dbReference>
<comment type="caution">
    <text evidence="1">The sequence shown here is derived from an EMBL/GenBank/DDBJ whole genome shotgun (WGS) entry which is preliminary data.</text>
</comment>